<reference evidence="2 3" key="1">
    <citation type="submission" date="2020-08" db="EMBL/GenBank/DDBJ databases">
        <authorList>
            <person name="Koutsovoulos G."/>
            <person name="Danchin GJ E."/>
        </authorList>
    </citation>
    <scope>NUCLEOTIDE SEQUENCE [LARGE SCALE GENOMIC DNA]</scope>
</reference>
<sequence>MGIGVLVVLWWPVSTASFHDAQHGAHGQRMMGACKQCLGGVMDPGGTMVAMLFNENGGYALQRKWWPCSSTSRSSKFRKKIKILKKCTLKMRSCESTPSLSFISHH</sequence>
<proteinExistence type="predicted"/>
<organism evidence="2 3">
    <name type="scientific">Meloidogyne enterolobii</name>
    <name type="common">Root-knot nematode worm</name>
    <name type="synonym">Meloidogyne mayaguensis</name>
    <dbReference type="NCBI Taxonomy" id="390850"/>
    <lineage>
        <taxon>Eukaryota</taxon>
        <taxon>Metazoa</taxon>
        <taxon>Ecdysozoa</taxon>
        <taxon>Nematoda</taxon>
        <taxon>Chromadorea</taxon>
        <taxon>Rhabditida</taxon>
        <taxon>Tylenchina</taxon>
        <taxon>Tylenchomorpha</taxon>
        <taxon>Tylenchoidea</taxon>
        <taxon>Meloidogynidae</taxon>
        <taxon>Meloidogyninae</taxon>
        <taxon>Meloidogyne</taxon>
    </lineage>
</organism>
<evidence type="ECO:0000313" key="3">
    <source>
        <dbReference type="Proteomes" id="UP000580250"/>
    </source>
</evidence>
<protein>
    <submittedName>
        <fullName evidence="2">Uncharacterized protein</fullName>
    </submittedName>
</protein>
<feature type="chain" id="PRO_5027861408" evidence="1">
    <location>
        <begin position="17"/>
        <end position="106"/>
    </location>
</feature>
<dbReference type="AlphaFoldDB" id="A0A6V7W0A3"/>
<name>A0A6V7W0A3_MELEN</name>
<dbReference type="EMBL" id="CAJEWN010000372">
    <property type="protein sequence ID" value="CAD2180533.1"/>
    <property type="molecule type" value="Genomic_DNA"/>
</dbReference>
<feature type="signal peptide" evidence="1">
    <location>
        <begin position="1"/>
        <end position="16"/>
    </location>
</feature>
<keyword evidence="1" id="KW-0732">Signal</keyword>
<accession>A0A6V7W0A3</accession>
<gene>
    <name evidence="2" type="ORF">MENT_LOCUS32611</name>
</gene>
<evidence type="ECO:0000313" key="2">
    <source>
        <dbReference type="EMBL" id="CAD2180533.1"/>
    </source>
</evidence>
<dbReference type="Proteomes" id="UP000580250">
    <property type="component" value="Unassembled WGS sequence"/>
</dbReference>
<comment type="caution">
    <text evidence="2">The sequence shown here is derived from an EMBL/GenBank/DDBJ whole genome shotgun (WGS) entry which is preliminary data.</text>
</comment>
<evidence type="ECO:0000256" key="1">
    <source>
        <dbReference type="SAM" id="SignalP"/>
    </source>
</evidence>